<reference evidence="2" key="1">
    <citation type="submission" date="2023-10" db="EMBL/GenBank/DDBJ databases">
        <title>Development of a sustainable strategy for remediation of hydrocarbon-contaminated territories based on the waste exchange concept.</title>
        <authorList>
            <person name="Krivoruchko A."/>
        </authorList>
    </citation>
    <scope>NUCLEOTIDE SEQUENCE</scope>
    <source>
        <strain evidence="2">IEGM 1325</strain>
    </source>
</reference>
<name>A0AAP5T7T2_9MICC</name>
<protein>
    <submittedName>
        <fullName evidence="2">GNAT family N-acetyltransferase</fullName>
    </submittedName>
</protein>
<dbReference type="Gene3D" id="3.40.630.30">
    <property type="match status" value="1"/>
</dbReference>
<dbReference type="PANTHER" id="PTHR43792:SF1">
    <property type="entry name" value="N-ACETYLTRANSFERASE DOMAIN-CONTAINING PROTEIN"/>
    <property type="match status" value="1"/>
</dbReference>
<dbReference type="RefSeq" id="WP_135019597.1">
    <property type="nucleotide sequence ID" value="NZ_JAIRBJ010000007.1"/>
</dbReference>
<dbReference type="AlphaFoldDB" id="A0AAP5T7T2"/>
<dbReference type="SUPFAM" id="SSF55729">
    <property type="entry name" value="Acyl-CoA N-acyltransferases (Nat)"/>
    <property type="match status" value="1"/>
</dbReference>
<dbReference type="InterPro" id="IPR000182">
    <property type="entry name" value="GNAT_dom"/>
</dbReference>
<dbReference type="InterPro" id="IPR016181">
    <property type="entry name" value="Acyl_CoA_acyltransferase"/>
</dbReference>
<gene>
    <name evidence="2" type="ORF">R4064_07130</name>
</gene>
<dbReference type="Proteomes" id="UP001185728">
    <property type="component" value="Unassembled WGS sequence"/>
</dbReference>
<dbReference type="PROSITE" id="PS51186">
    <property type="entry name" value="GNAT"/>
    <property type="match status" value="1"/>
</dbReference>
<proteinExistence type="predicted"/>
<evidence type="ECO:0000313" key="3">
    <source>
        <dbReference type="Proteomes" id="UP001185728"/>
    </source>
</evidence>
<dbReference type="EMBL" id="JAWLUK010000011">
    <property type="protein sequence ID" value="MDV7177408.1"/>
    <property type="molecule type" value="Genomic_DNA"/>
</dbReference>
<evidence type="ECO:0000313" key="2">
    <source>
        <dbReference type="EMBL" id="MDV7177408.1"/>
    </source>
</evidence>
<dbReference type="InterPro" id="IPR051531">
    <property type="entry name" value="N-acetyltransferase"/>
</dbReference>
<dbReference type="PANTHER" id="PTHR43792">
    <property type="entry name" value="GNAT FAMILY, PUTATIVE (AFU_ORTHOLOGUE AFUA_3G00765)-RELATED-RELATED"/>
    <property type="match status" value="1"/>
</dbReference>
<comment type="caution">
    <text evidence="2">The sequence shown here is derived from an EMBL/GenBank/DDBJ whole genome shotgun (WGS) entry which is preliminary data.</text>
</comment>
<feature type="domain" description="N-acetyltransferase" evidence="1">
    <location>
        <begin position="23"/>
        <end position="188"/>
    </location>
</feature>
<organism evidence="2 3">
    <name type="scientific">Micrococcus yunnanensis</name>
    <dbReference type="NCBI Taxonomy" id="566027"/>
    <lineage>
        <taxon>Bacteria</taxon>
        <taxon>Bacillati</taxon>
        <taxon>Actinomycetota</taxon>
        <taxon>Actinomycetes</taxon>
        <taxon>Micrococcales</taxon>
        <taxon>Micrococcaceae</taxon>
        <taxon>Micrococcus</taxon>
    </lineage>
</organism>
<evidence type="ECO:0000259" key="1">
    <source>
        <dbReference type="PROSITE" id="PS51186"/>
    </source>
</evidence>
<dbReference type="GO" id="GO:0016747">
    <property type="term" value="F:acyltransferase activity, transferring groups other than amino-acyl groups"/>
    <property type="evidence" value="ECO:0007669"/>
    <property type="project" value="InterPro"/>
</dbReference>
<sequence>MPTPFADLAARRGVVFPLRTERLTLTPFAADDAPAVFDFCCLQEVWTWTSGRAGSAAELRESYLAAGDRLTVRAGEAIIGVGKLAVQDAWSQGGPREEARDAQAEIGWTIHPAHAGQGYATELAGALLKLAFTGLGVHRVEAEAFADNAPSLRVMEKVGLRHEGTFREESLHLTRGWVDGVTYAMLASDFLARV</sequence>
<accession>A0AAP5T7T2</accession>
<dbReference type="Pfam" id="PF13302">
    <property type="entry name" value="Acetyltransf_3"/>
    <property type="match status" value="1"/>
</dbReference>